<proteinExistence type="predicted"/>
<dbReference type="EMBL" id="BTGU01000097">
    <property type="protein sequence ID" value="GMN60243.1"/>
    <property type="molecule type" value="Genomic_DNA"/>
</dbReference>
<feature type="compositionally biased region" description="Polar residues" evidence="1">
    <location>
        <begin position="161"/>
        <end position="171"/>
    </location>
</feature>
<dbReference type="AlphaFoldDB" id="A0AA88IXW4"/>
<dbReference type="PANTHER" id="PTHR48478">
    <property type="entry name" value="LECTIN-LIKE"/>
    <property type="match status" value="1"/>
</dbReference>
<organism evidence="2 3">
    <name type="scientific">Ficus carica</name>
    <name type="common">Common fig</name>
    <dbReference type="NCBI Taxonomy" id="3494"/>
    <lineage>
        <taxon>Eukaryota</taxon>
        <taxon>Viridiplantae</taxon>
        <taxon>Streptophyta</taxon>
        <taxon>Embryophyta</taxon>
        <taxon>Tracheophyta</taxon>
        <taxon>Spermatophyta</taxon>
        <taxon>Magnoliopsida</taxon>
        <taxon>eudicotyledons</taxon>
        <taxon>Gunneridae</taxon>
        <taxon>Pentapetalae</taxon>
        <taxon>rosids</taxon>
        <taxon>fabids</taxon>
        <taxon>Rosales</taxon>
        <taxon>Moraceae</taxon>
        <taxon>Ficeae</taxon>
        <taxon>Ficus</taxon>
    </lineage>
</organism>
<evidence type="ECO:0000256" key="1">
    <source>
        <dbReference type="SAM" id="MobiDB-lite"/>
    </source>
</evidence>
<gene>
    <name evidence="2" type="ORF">TIFTF001_029340</name>
</gene>
<feature type="compositionally biased region" description="Basic and acidic residues" evidence="1">
    <location>
        <begin position="138"/>
        <end position="149"/>
    </location>
</feature>
<dbReference type="PANTHER" id="PTHR48478:SF1">
    <property type="entry name" value="LECTIN-LIKE"/>
    <property type="match status" value="1"/>
</dbReference>
<protein>
    <submittedName>
        <fullName evidence="2">Uncharacterized protein</fullName>
    </submittedName>
</protein>
<reference evidence="2" key="1">
    <citation type="submission" date="2023-07" db="EMBL/GenBank/DDBJ databases">
        <title>draft genome sequence of fig (Ficus carica).</title>
        <authorList>
            <person name="Takahashi T."/>
            <person name="Nishimura K."/>
        </authorList>
    </citation>
    <scope>NUCLEOTIDE SEQUENCE</scope>
</reference>
<evidence type="ECO:0000313" key="2">
    <source>
        <dbReference type="EMBL" id="GMN60243.1"/>
    </source>
</evidence>
<sequence length="412" mass="46253">MSSPRRCPNSDALSPVSPTDFSKVVETLGRTDPRRRQLHRWDRRRGDPALGSWLDDLLNLIGESGHPVGTVAIFRWFSGSVGLGDATVKDGLPVAVASAAPGIDCGSHRNLACSCNGDAYEKMGTGWSQNDDLSDQSEPNKEEESKNSENRPLGNPVCNFASETNSKNGNNKAMEAEKTVPEAIHNLDSIIKDADSAIDRFSEEKLSTRLQHGILLNQNKQASLKFWVDKMSKNCFMLYARDLLITWSDDNRYWMWRQLKDSSDQSIEVAELMNVCWLEVHGKLDTGKLSPGTLYEVALVVMLKNAAYGWEIPVNVSLNLPDGRKQEQKVNMLQQPREQWTEIPVGEFRTAPEIRGEIQSSIYEFDGGKWKRGLVNEKGMGGFRKLSEEVGFFVAAVENCVRYWRSSMMEKK</sequence>
<accession>A0AA88IXW4</accession>
<evidence type="ECO:0000313" key="3">
    <source>
        <dbReference type="Proteomes" id="UP001187192"/>
    </source>
</evidence>
<keyword evidence="3" id="KW-1185">Reference proteome</keyword>
<dbReference type="GO" id="GO:0030246">
    <property type="term" value="F:carbohydrate binding"/>
    <property type="evidence" value="ECO:0007669"/>
    <property type="project" value="InterPro"/>
</dbReference>
<dbReference type="Pfam" id="PF14299">
    <property type="entry name" value="PP2"/>
    <property type="match status" value="1"/>
</dbReference>
<feature type="region of interest" description="Disordered" evidence="1">
    <location>
        <begin position="1"/>
        <end position="24"/>
    </location>
</feature>
<feature type="region of interest" description="Disordered" evidence="1">
    <location>
        <begin position="126"/>
        <end position="173"/>
    </location>
</feature>
<name>A0AA88IXW4_FICCA</name>
<dbReference type="InterPro" id="IPR052147">
    <property type="entry name" value="PP2-like/Lectin"/>
</dbReference>
<comment type="caution">
    <text evidence="2">The sequence shown here is derived from an EMBL/GenBank/DDBJ whole genome shotgun (WGS) entry which is preliminary data.</text>
</comment>
<dbReference type="InterPro" id="IPR025886">
    <property type="entry name" value="PP2-like"/>
</dbReference>
<dbReference type="Proteomes" id="UP001187192">
    <property type="component" value="Unassembled WGS sequence"/>
</dbReference>